<feature type="region of interest" description="Disordered" evidence="3">
    <location>
        <begin position="564"/>
        <end position="609"/>
    </location>
</feature>
<comment type="caution">
    <text evidence="5">The sequence shown here is derived from an EMBL/GenBank/DDBJ whole genome shotgun (WGS) entry which is preliminary data.</text>
</comment>
<dbReference type="InterPro" id="IPR036770">
    <property type="entry name" value="Ankyrin_rpt-contain_sf"/>
</dbReference>
<feature type="region of interest" description="Disordered" evidence="3">
    <location>
        <begin position="1138"/>
        <end position="1158"/>
    </location>
</feature>
<name>A0A1Q9CJD7_SYMMI</name>
<feature type="region of interest" description="Disordered" evidence="3">
    <location>
        <begin position="1474"/>
        <end position="1507"/>
    </location>
</feature>
<keyword evidence="2" id="KW-0175">Coiled coil</keyword>
<dbReference type="EMBL" id="LSRX01001148">
    <property type="protein sequence ID" value="OLP83033.1"/>
    <property type="molecule type" value="Genomic_DNA"/>
</dbReference>
<keyword evidence="4" id="KW-1133">Transmembrane helix</keyword>
<evidence type="ECO:0000256" key="4">
    <source>
        <dbReference type="SAM" id="Phobius"/>
    </source>
</evidence>
<feature type="region of interest" description="Disordered" evidence="3">
    <location>
        <begin position="1198"/>
        <end position="1301"/>
    </location>
</feature>
<keyword evidence="1" id="KW-0040">ANK repeat</keyword>
<protein>
    <submittedName>
        <fullName evidence="5">Uncharacterized protein</fullName>
    </submittedName>
</protein>
<dbReference type="InterPro" id="IPR002110">
    <property type="entry name" value="Ankyrin_rpt"/>
</dbReference>
<dbReference type="Gene3D" id="1.25.40.20">
    <property type="entry name" value="Ankyrin repeat-containing domain"/>
    <property type="match status" value="1"/>
</dbReference>
<reference evidence="5 6" key="1">
    <citation type="submission" date="2016-02" db="EMBL/GenBank/DDBJ databases">
        <title>Genome analysis of coral dinoflagellate symbionts highlights evolutionary adaptations to a symbiotic lifestyle.</title>
        <authorList>
            <person name="Aranda M."/>
            <person name="Li Y."/>
            <person name="Liew Y.J."/>
            <person name="Baumgarten S."/>
            <person name="Simakov O."/>
            <person name="Wilson M."/>
            <person name="Piel J."/>
            <person name="Ashoor H."/>
            <person name="Bougouffa S."/>
            <person name="Bajic V.B."/>
            <person name="Ryu T."/>
            <person name="Ravasi T."/>
            <person name="Bayer T."/>
            <person name="Micklem G."/>
            <person name="Kim H."/>
            <person name="Bhak J."/>
            <person name="Lajeunesse T.C."/>
            <person name="Voolstra C.R."/>
        </authorList>
    </citation>
    <scope>NUCLEOTIDE SEQUENCE [LARGE SCALE GENOMIC DNA]</scope>
    <source>
        <strain evidence="5 6">CCMP2467</strain>
    </source>
</reference>
<evidence type="ECO:0000256" key="2">
    <source>
        <dbReference type="SAM" id="Coils"/>
    </source>
</evidence>
<dbReference type="Proteomes" id="UP000186817">
    <property type="component" value="Unassembled WGS sequence"/>
</dbReference>
<proteinExistence type="predicted"/>
<sequence length="1942" mass="213817">MKVLFAARMARWDLLRCTQSLASRVTKWSRDCDVGLHRLICCVNSSLDVTMQGFIGDKITECKLWFFCDVDWAGERDSKSTSGCALFLVGPNTYYPLVVAANHGIRAQGLPNLSLWCYLWKEVTANAADQKTRPPAELPKATDTIVARIDPELDESCYGKSNHEGLSVADINCLDVHLSDKFKAQLLEDNQATTTIILKGDSEKLRHTDRTQKLSFAWMQQQFEKGHSGMINVDTHEPAADIFTRPFSERSKQELMLINHVPETKDEQPAESQAVEPKAKPRNPKLPQPSKRLKWLCGEMSKTKAAKKSTNAGSDSKYNQVPTVTKFLYELIRQVSFKGGVFDSYDTPARPDHDRLRTANIPSDLVAAKAGALAMYHEVIYELLWGKAPTEITSKIKALVDQTIIRYGLGDAELMIDTAAVWQGNELVGRREVLLNPQPPTWWESQSGQPITAEGDWSTICTRAYQNINALAEMQRRLPQIGVVQICSGIRGSVCGLKAGRYLVDSRALTDSLRKLARKSSSMPELAKAIEAHQVIRIDEYRYAKVDELKETGELKEAPLKEEAAAASSSSARATQEVQAATPQDRAWGDSILAGSQSSERAAKRGRKEERLVELKRNEENAANAAAQMRYYHDCLAKPKIDSGARNFITGLIRGNFIDKGHGGSGNAQNYFSDEPHDNQKVKSGVRASLRIEVVFDTMEVLQAGCEVFVTAEQVSGHTTLFIIDDQRDMNLWSRSGGTYAADDVARREPRAQNPPTSSYAAMDVVPPIDVAVEEAEADGDATDAPMPFLTERPVLEDAEGKTVHAYEEPIKPRDPIHYGGSHDHLATENDAPKVFISKLKERVERRRRARNGILRRGKHQQGKARLAKAKKMKFTSILGRFNNDNTYACSLTASGLTRRSVRIMDCLVHAHLPNLGRNTMQRRMAVGANASITQDPGRRRDKIPHCRLVFFDGIADELCVAGLTSTPDDTPIAFTWYGNDESIINTNLSTVLQDDLEYAAQAAADAKADAARSRQAQPKYAERLPPWQQQQQQQKGAKGNGGGKGAEDRSWTWTNREWSDRECVEEDKMQNLHEEQKDKMRMIEEELKVFKRRHASGAGLGGCDWHEMKADLALDVARNSKADGGSPSEETSCTALAEEHSTAPQATKAKQNGKKAAEVDTEAKELPAAAVVTAADAAAGTSEAAAPVKEAIAGALGTSPAPAPAKGKAKGSAEDAGKVAAAGAEETEQTREDVSTSAEGDEGKKGDVSVEAGDLDQAAAADAEETEQTREDVTLTAQRGFKNQVRTSAEGDKDKTEDSLVEAARDGKLNKVTWRNSGIGAKGFALHAFVLREISKVKELLAYGCDPRAWVSGHETFANRALAADGKSRGFIPRTRAADGKSSGTRPLIAAAVSGHSHVVWELLQSRADLNDRDSDGLTALSAAFCSPNCDIHMWFLLHHAVDQERQKLSQSSGAQADIRNDDEQPLHKLQNTQADIGEDQGPNQSSDAREDFPEEEKRTLHMHSNAGADIREDEFLRKLCDGNMNAKTMAGIRADEKRTLRMLVTLLRGEGQIFTEMVAGLLKEVEPGRYRSERLKERMRTVLCDYALVTGYRATKLFNSRGRHTATHFQFRSFAGRSHLAPDTQVQKFLEDRGRSSGRKSMYVLADDRAKKPEDVDAFNLSWHNMLYAPEVQVSLRSLPIAAPLACEPSVLAALAETANEDTLQTDAVEAITAAAWLQMRVATAVDNFLNCVALGCLCLVTWACRKEDMDAQPVPQNLSLSLEPPMHVDRVNGKQTKLLGDVDLFFVQPAPSLETLVDVLFLVAGFFAIYGQMDRCIDGELEPIFLPGTAFVESGGWGPTSYPFCQPLETPGREDEYPIYSSFLHTVRLAIFGDFDLFECQGQDTTFQLVEGEWAPNDPSPKDVGGEDTKSPYNPYISVQLCFFGTGIGITVLLMNLLL</sequence>
<feature type="compositionally biased region" description="Low complexity" evidence="3">
    <location>
        <begin position="1029"/>
        <end position="1038"/>
    </location>
</feature>
<feature type="compositionally biased region" description="Basic and acidic residues" evidence="3">
    <location>
        <begin position="1489"/>
        <end position="1501"/>
    </location>
</feature>
<feature type="region of interest" description="Disordered" evidence="3">
    <location>
        <begin position="261"/>
        <end position="290"/>
    </location>
</feature>
<keyword evidence="6" id="KW-1185">Reference proteome</keyword>
<evidence type="ECO:0000256" key="1">
    <source>
        <dbReference type="PROSITE-ProRule" id="PRU00023"/>
    </source>
</evidence>
<organism evidence="5 6">
    <name type="scientific">Symbiodinium microadriaticum</name>
    <name type="common">Dinoflagellate</name>
    <name type="synonym">Zooxanthella microadriatica</name>
    <dbReference type="NCBI Taxonomy" id="2951"/>
    <lineage>
        <taxon>Eukaryota</taxon>
        <taxon>Sar</taxon>
        <taxon>Alveolata</taxon>
        <taxon>Dinophyceae</taxon>
        <taxon>Suessiales</taxon>
        <taxon>Symbiodiniaceae</taxon>
        <taxon>Symbiodinium</taxon>
    </lineage>
</organism>
<evidence type="ECO:0000256" key="3">
    <source>
        <dbReference type="SAM" id="MobiDB-lite"/>
    </source>
</evidence>
<keyword evidence="4" id="KW-0812">Transmembrane</keyword>
<feature type="region of interest" description="Disordered" evidence="3">
    <location>
        <begin position="1010"/>
        <end position="1055"/>
    </location>
</feature>
<dbReference type="PROSITE" id="PS50297">
    <property type="entry name" value="ANK_REP_REGION"/>
    <property type="match status" value="1"/>
</dbReference>
<dbReference type="OrthoDB" id="10353071at2759"/>
<feature type="repeat" description="ANK" evidence="1">
    <location>
        <begin position="1384"/>
        <end position="1416"/>
    </location>
</feature>
<accession>A0A1Q9CJD7</accession>
<feature type="compositionally biased region" description="Low complexity" evidence="3">
    <location>
        <begin position="1252"/>
        <end position="1262"/>
    </location>
</feature>
<dbReference type="SUPFAM" id="SSF48403">
    <property type="entry name" value="Ankyrin repeat"/>
    <property type="match status" value="1"/>
</dbReference>
<feature type="compositionally biased region" description="Basic and acidic residues" evidence="3">
    <location>
        <begin position="1290"/>
        <end position="1301"/>
    </location>
</feature>
<gene>
    <name evidence="5" type="ORF">AK812_SmicGene36259</name>
</gene>
<evidence type="ECO:0000313" key="6">
    <source>
        <dbReference type="Proteomes" id="UP000186817"/>
    </source>
</evidence>
<dbReference type="PROSITE" id="PS50088">
    <property type="entry name" value="ANK_REPEAT"/>
    <property type="match status" value="1"/>
</dbReference>
<feature type="compositionally biased region" description="Low complexity" evidence="3">
    <location>
        <begin position="565"/>
        <end position="574"/>
    </location>
</feature>
<keyword evidence="4" id="KW-0472">Membrane</keyword>
<feature type="transmembrane region" description="Helical" evidence="4">
    <location>
        <begin position="1920"/>
        <end position="1941"/>
    </location>
</feature>
<evidence type="ECO:0000313" key="5">
    <source>
        <dbReference type="EMBL" id="OLP83033.1"/>
    </source>
</evidence>
<feature type="coiled-coil region" evidence="2">
    <location>
        <begin position="1067"/>
        <end position="1094"/>
    </location>
</feature>